<dbReference type="GO" id="GO:0043531">
    <property type="term" value="F:ADP binding"/>
    <property type="evidence" value="ECO:0007669"/>
    <property type="project" value="UniProtKB-UniRule"/>
</dbReference>
<keyword evidence="2 5" id="KW-0808">Transferase</keyword>
<dbReference type="InterPro" id="IPR005177">
    <property type="entry name" value="Kinase-pyrophosphorylase"/>
</dbReference>
<evidence type="ECO:0000256" key="5">
    <source>
        <dbReference type="HAMAP-Rule" id="MF_00921"/>
    </source>
</evidence>
<dbReference type="GO" id="GO:0004674">
    <property type="term" value="F:protein serine/threonine kinase activity"/>
    <property type="evidence" value="ECO:0007669"/>
    <property type="project" value="UniProtKB-UniRule"/>
</dbReference>
<evidence type="ECO:0000313" key="8">
    <source>
        <dbReference type="Proteomes" id="UP000672602"/>
    </source>
</evidence>
<name>A0A8J7V3N7_9PROT</name>
<gene>
    <name evidence="7" type="ORF">KAJ83_14170</name>
</gene>
<comment type="caution">
    <text evidence="7">The sequence shown here is derived from an EMBL/GenBank/DDBJ whole genome shotgun (WGS) entry which is preliminary data.</text>
</comment>
<dbReference type="NCBIfam" id="NF003742">
    <property type="entry name" value="PRK05339.1"/>
    <property type="match status" value="1"/>
</dbReference>
<dbReference type="PANTHER" id="PTHR31756:SF3">
    <property type="entry name" value="PYRUVATE, PHOSPHATE DIKINASE REGULATORY PROTEIN 1, CHLOROPLASTIC"/>
    <property type="match status" value="1"/>
</dbReference>
<dbReference type="PANTHER" id="PTHR31756">
    <property type="entry name" value="PYRUVATE, PHOSPHATE DIKINASE REGULATORY PROTEIN 1, CHLOROPLASTIC"/>
    <property type="match status" value="1"/>
</dbReference>
<comment type="function">
    <text evidence="5">Bifunctional serine/threonine kinase and phosphorylase involved in the regulation of the pyruvate, phosphate dikinase (PPDK) by catalyzing its phosphorylation/dephosphorylation.</text>
</comment>
<reference evidence="7" key="1">
    <citation type="submission" date="2021-04" db="EMBL/GenBank/DDBJ databases">
        <authorList>
            <person name="Zhang D.-C."/>
        </authorList>
    </citation>
    <scope>NUCLEOTIDE SEQUENCE</scope>
    <source>
        <strain evidence="7">CGMCC 1.15697</strain>
    </source>
</reference>
<evidence type="ECO:0000313" key="7">
    <source>
        <dbReference type="EMBL" id="MBP5858162.1"/>
    </source>
</evidence>
<proteinExistence type="inferred from homology"/>
<dbReference type="EC" id="2.7.4.27" evidence="5"/>
<feature type="binding site" evidence="5">
    <location>
        <begin position="186"/>
        <end position="193"/>
    </location>
    <ligand>
        <name>ADP</name>
        <dbReference type="ChEBI" id="CHEBI:456216"/>
    </ligand>
</feature>
<accession>A0A8J7V3N7</accession>
<evidence type="ECO:0000256" key="3">
    <source>
        <dbReference type="ARBA" id="ARBA00022741"/>
    </source>
</evidence>
<evidence type="ECO:0000256" key="6">
    <source>
        <dbReference type="SAM" id="MobiDB-lite"/>
    </source>
</evidence>
<dbReference type="InterPro" id="IPR026565">
    <property type="entry name" value="PPDK_reg"/>
</dbReference>
<dbReference type="Pfam" id="PF03618">
    <property type="entry name" value="Kinase-PPPase"/>
    <property type="match status" value="1"/>
</dbReference>
<comment type="catalytic activity">
    <reaction evidence="5">
        <text>N(tele)-phospho-L-histidyl/L-threonyl-[pyruvate, phosphate dikinase] + ADP = N(tele)-phospho-L-histidyl/O-phospho-L-threonyl-[pyruvate, phosphate dikinase] + AMP + H(+)</text>
        <dbReference type="Rhea" id="RHEA:43692"/>
        <dbReference type="Rhea" id="RHEA-COMP:10650"/>
        <dbReference type="Rhea" id="RHEA-COMP:10651"/>
        <dbReference type="ChEBI" id="CHEBI:15378"/>
        <dbReference type="ChEBI" id="CHEBI:30013"/>
        <dbReference type="ChEBI" id="CHEBI:61977"/>
        <dbReference type="ChEBI" id="CHEBI:83586"/>
        <dbReference type="ChEBI" id="CHEBI:456215"/>
        <dbReference type="ChEBI" id="CHEBI:456216"/>
        <dbReference type="EC" id="2.7.11.32"/>
    </reaction>
</comment>
<dbReference type="AlphaFoldDB" id="A0A8J7V3N7"/>
<sequence>MTGGPARSCPASGAIKDGGTVSVEFGDGSEDNKPERKGEVVHLHLVSDSTGETVHGLARACIVQFEDVAGEEHLWTLIRTPSQLDKVLEGIRKAPGIVMFTLVNDEMREKLALACRELRIPCLSVLDPFITSFETYLGRPSRDQPGRQHEMDTEYFARIEAMQYALAHDDGQGLWNLPNADVVVIGVSRTSKTPTCIYLANRGVRAANVPFVPGMGLPREVLALGDRPHEPLVVGLTKDPAQLVQIRKNRMRMLAETEETDYVDLETVRQEVTACRRICSERRWPVIDVSRRSIEETAATIMKHYERHIGRAAGRK</sequence>
<keyword evidence="8" id="KW-1185">Reference proteome</keyword>
<comment type="similarity">
    <text evidence="5">Belongs to the pyruvate, phosphate/water dikinase regulatory protein family. PDRP subfamily.</text>
</comment>
<evidence type="ECO:0000256" key="2">
    <source>
        <dbReference type="ARBA" id="ARBA00022679"/>
    </source>
</evidence>
<keyword evidence="1 5" id="KW-0723">Serine/threonine-protein kinase</keyword>
<evidence type="ECO:0000256" key="4">
    <source>
        <dbReference type="ARBA" id="ARBA00022777"/>
    </source>
</evidence>
<comment type="catalytic activity">
    <reaction evidence="5">
        <text>N(tele)-phospho-L-histidyl/O-phospho-L-threonyl-[pyruvate, phosphate dikinase] + phosphate + H(+) = N(tele)-phospho-L-histidyl/L-threonyl-[pyruvate, phosphate dikinase] + diphosphate</text>
        <dbReference type="Rhea" id="RHEA:43696"/>
        <dbReference type="Rhea" id="RHEA-COMP:10650"/>
        <dbReference type="Rhea" id="RHEA-COMP:10651"/>
        <dbReference type="ChEBI" id="CHEBI:15378"/>
        <dbReference type="ChEBI" id="CHEBI:30013"/>
        <dbReference type="ChEBI" id="CHEBI:33019"/>
        <dbReference type="ChEBI" id="CHEBI:43474"/>
        <dbReference type="ChEBI" id="CHEBI:61977"/>
        <dbReference type="ChEBI" id="CHEBI:83586"/>
        <dbReference type="EC" id="2.7.4.27"/>
    </reaction>
</comment>
<evidence type="ECO:0000256" key="1">
    <source>
        <dbReference type="ARBA" id="ARBA00022527"/>
    </source>
</evidence>
<dbReference type="EC" id="2.7.11.32" evidence="5"/>
<keyword evidence="3 5" id="KW-0547">Nucleotide-binding</keyword>
<feature type="region of interest" description="Disordered" evidence="6">
    <location>
        <begin position="1"/>
        <end position="36"/>
    </location>
</feature>
<keyword evidence="4 5" id="KW-0418">Kinase</keyword>
<dbReference type="Proteomes" id="UP000672602">
    <property type="component" value="Unassembled WGS sequence"/>
</dbReference>
<dbReference type="HAMAP" id="MF_00921">
    <property type="entry name" value="PDRP"/>
    <property type="match status" value="1"/>
</dbReference>
<dbReference type="EMBL" id="JAGMWN010000006">
    <property type="protein sequence ID" value="MBP5858162.1"/>
    <property type="molecule type" value="Genomic_DNA"/>
</dbReference>
<dbReference type="GO" id="GO:0005524">
    <property type="term" value="F:ATP binding"/>
    <property type="evidence" value="ECO:0007669"/>
    <property type="project" value="InterPro"/>
</dbReference>
<dbReference type="GO" id="GO:0016776">
    <property type="term" value="F:phosphotransferase activity, phosphate group as acceptor"/>
    <property type="evidence" value="ECO:0007669"/>
    <property type="project" value="UniProtKB-UniRule"/>
</dbReference>
<organism evidence="7 8">
    <name type="scientific">Marivibrio halodurans</name>
    <dbReference type="NCBI Taxonomy" id="2039722"/>
    <lineage>
        <taxon>Bacteria</taxon>
        <taxon>Pseudomonadati</taxon>
        <taxon>Pseudomonadota</taxon>
        <taxon>Alphaproteobacteria</taxon>
        <taxon>Rhodospirillales</taxon>
        <taxon>Rhodospirillaceae</taxon>
        <taxon>Marivibrio</taxon>
    </lineage>
</organism>
<protein>
    <recommendedName>
        <fullName evidence="5">Putative pyruvate, phosphate dikinase regulatory protein</fullName>
        <shortName evidence="5">PPDK regulatory protein</shortName>
        <ecNumber evidence="5">2.7.11.32</ecNumber>
        <ecNumber evidence="5">2.7.4.27</ecNumber>
    </recommendedName>
</protein>